<accession>A0AAE3VRL8</accession>
<keyword evidence="2" id="KW-1185">Reference proteome</keyword>
<comment type="caution">
    <text evidence="1">The sequence shown here is derived from an EMBL/GenBank/DDBJ whole genome shotgun (WGS) entry which is preliminary data.</text>
</comment>
<protein>
    <submittedName>
        <fullName evidence="1">Uncharacterized protein</fullName>
    </submittedName>
</protein>
<dbReference type="AlphaFoldDB" id="A0AAE3VRL8"/>
<evidence type="ECO:0000313" key="2">
    <source>
        <dbReference type="Proteomes" id="UP001229244"/>
    </source>
</evidence>
<reference evidence="1" key="1">
    <citation type="submission" date="2023-07" db="EMBL/GenBank/DDBJ databases">
        <title>Genomic Encyclopedia of Type Strains, Phase IV (KMG-IV): sequencing the most valuable type-strain genomes for metagenomic binning, comparative biology and taxonomic classification.</title>
        <authorList>
            <person name="Goeker M."/>
        </authorList>
    </citation>
    <scope>NUCLEOTIDE SEQUENCE</scope>
    <source>
        <strain evidence="1">DSM 21202</strain>
    </source>
</reference>
<dbReference type="EMBL" id="JAUSUL010000002">
    <property type="protein sequence ID" value="MDQ0316416.1"/>
    <property type="molecule type" value="Genomic_DNA"/>
</dbReference>
<dbReference type="Proteomes" id="UP001229244">
    <property type="component" value="Unassembled WGS sequence"/>
</dbReference>
<evidence type="ECO:0000313" key="1">
    <source>
        <dbReference type="EMBL" id="MDQ0316416.1"/>
    </source>
</evidence>
<name>A0AAE3VRL8_9HYPH</name>
<sequence>MTIARGGKPVRGIQPERISSVEEKVMYWRKANHIHAWFVKNVQDGQDDCREYYVACEQVRDLLRVCTKVIDASKLIEGSIYGGTAYTKDHPDGVERRLPGKVIEDPSVAKRLLPTQDGFFFGSTEYDQHYLEDVVATRDWAARMVDDCERGVPGDIYYQSSW</sequence>
<gene>
    <name evidence="1" type="ORF">J2S73_002873</name>
</gene>
<proteinExistence type="predicted"/>
<organism evidence="1 2">
    <name type="scientific">Amorphus orientalis</name>
    <dbReference type="NCBI Taxonomy" id="649198"/>
    <lineage>
        <taxon>Bacteria</taxon>
        <taxon>Pseudomonadati</taxon>
        <taxon>Pseudomonadota</taxon>
        <taxon>Alphaproteobacteria</taxon>
        <taxon>Hyphomicrobiales</taxon>
        <taxon>Amorphaceae</taxon>
        <taxon>Amorphus</taxon>
    </lineage>
</organism>